<evidence type="ECO:0000313" key="4">
    <source>
        <dbReference type="Proteomes" id="UP001597295"/>
    </source>
</evidence>
<feature type="domain" description="EamA" evidence="2">
    <location>
        <begin position="3"/>
        <end position="136"/>
    </location>
</feature>
<keyword evidence="1" id="KW-0472">Membrane</keyword>
<dbReference type="SUPFAM" id="SSF103481">
    <property type="entry name" value="Multidrug resistance efflux transporter EmrE"/>
    <property type="match status" value="2"/>
</dbReference>
<feature type="transmembrane region" description="Helical" evidence="1">
    <location>
        <begin position="146"/>
        <end position="164"/>
    </location>
</feature>
<comment type="caution">
    <text evidence="3">The sequence shown here is derived from an EMBL/GenBank/DDBJ whole genome shotgun (WGS) entry which is preliminary data.</text>
</comment>
<feature type="transmembrane region" description="Helical" evidence="1">
    <location>
        <begin position="235"/>
        <end position="252"/>
    </location>
</feature>
<evidence type="ECO:0000259" key="2">
    <source>
        <dbReference type="Pfam" id="PF00892"/>
    </source>
</evidence>
<dbReference type="PANTHER" id="PTHR22911">
    <property type="entry name" value="ACYL-MALONYL CONDENSING ENZYME-RELATED"/>
    <property type="match status" value="1"/>
</dbReference>
<keyword evidence="4" id="KW-1185">Reference proteome</keyword>
<dbReference type="Gene3D" id="1.10.3730.20">
    <property type="match status" value="1"/>
</dbReference>
<feature type="domain" description="EamA" evidence="2">
    <location>
        <begin position="145"/>
        <end position="274"/>
    </location>
</feature>
<accession>A0ABW5DZM5</accession>
<feature type="transmembrane region" description="Helical" evidence="1">
    <location>
        <begin position="122"/>
        <end position="140"/>
    </location>
</feature>
<dbReference type="InterPro" id="IPR000620">
    <property type="entry name" value="EamA_dom"/>
</dbReference>
<proteinExistence type="predicted"/>
<evidence type="ECO:0000313" key="3">
    <source>
        <dbReference type="EMBL" id="MFD2265244.1"/>
    </source>
</evidence>
<protein>
    <submittedName>
        <fullName evidence="3">DMT family transporter</fullName>
    </submittedName>
</protein>
<feature type="transmembrane region" description="Helical" evidence="1">
    <location>
        <begin position="176"/>
        <end position="198"/>
    </location>
</feature>
<gene>
    <name evidence="3" type="ORF">ACFSM5_20240</name>
</gene>
<sequence>MLRGIALGFLTYLFFSSTDAITKELGLRLSVFEKAFFITIFGIFPVFWMKPSGMRWRVALRVTRPGLLAIRACCGLSASLLGLYAFTALPLAEAYALIFLIPFFVTLLSKLVLKEHVPWQRWATVAVGLVGVLLIVRPGFRELELGHLAAVGVALASSITIIILRTLAPTEKPVALLGWVCVAVITFNGFAMLPGFHWPAGYDFALMALAGVTSGLGSVCLITAMRLAPASRIGATQYSQIIWAVLLGWIFFQEKPDSVAMVGIGFVVLSGVLAFLTGKEAMKPSPVVET</sequence>
<dbReference type="Pfam" id="PF00892">
    <property type="entry name" value="EamA"/>
    <property type="match status" value="2"/>
</dbReference>
<dbReference type="RefSeq" id="WP_379878416.1">
    <property type="nucleotide sequence ID" value="NZ_JBHUIP010000016.1"/>
</dbReference>
<dbReference type="PANTHER" id="PTHR22911:SF135">
    <property type="entry name" value="BLR4310 PROTEIN"/>
    <property type="match status" value="1"/>
</dbReference>
<reference evidence="4" key="1">
    <citation type="journal article" date="2019" name="Int. J. Syst. Evol. Microbiol.">
        <title>The Global Catalogue of Microorganisms (GCM) 10K type strain sequencing project: providing services to taxonomists for standard genome sequencing and annotation.</title>
        <authorList>
            <consortium name="The Broad Institute Genomics Platform"/>
            <consortium name="The Broad Institute Genome Sequencing Center for Infectious Disease"/>
            <person name="Wu L."/>
            <person name="Ma J."/>
        </authorList>
    </citation>
    <scope>NUCLEOTIDE SEQUENCE [LARGE SCALE GENOMIC DNA]</scope>
    <source>
        <strain evidence="4">CGMCC 1.19062</strain>
    </source>
</reference>
<feature type="transmembrane region" description="Helical" evidence="1">
    <location>
        <begin position="30"/>
        <end position="48"/>
    </location>
</feature>
<feature type="transmembrane region" description="Helical" evidence="1">
    <location>
        <begin position="68"/>
        <end position="88"/>
    </location>
</feature>
<feature type="transmembrane region" description="Helical" evidence="1">
    <location>
        <begin position="204"/>
        <end position="223"/>
    </location>
</feature>
<keyword evidence="1" id="KW-0812">Transmembrane</keyword>
<organism evidence="3 4">
    <name type="scientific">Lacibacterium aquatile</name>
    <dbReference type="NCBI Taxonomy" id="1168082"/>
    <lineage>
        <taxon>Bacteria</taxon>
        <taxon>Pseudomonadati</taxon>
        <taxon>Pseudomonadota</taxon>
        <taxon>Alphaproteobacteria</taxon>
        <taxon>Rhodospirillales</taxon>
        <taxon>Rhodospirillaceae</taxon>
    </lineage>
</organism>
<feature type="transmembrane region" description="Helical" evidence="1">
    <location>
        <begin position="94"/>
        <end position="113"/>
    </location>
</feature>
<name>A0ABW5DZM5_9PROT</name>
<dbReference type="Proteomes" id="UP001597295">
    <property type="component" value="Unassembled WGS sequence"/>
</dbReference>
<dbReference type="EMBL" id="JBHUIP010000016">
    <property type="protein sequence ID" value="MFD2265244.1"/>
    <property type="molecule type" value="Genomic_DNA"/>
</dbReference>
<feature type="transmembrane region" description="Helical" evidence="1">
    <location>
        <begin position="258"/>
        <end position="276"/>
    </location>
</feature>
<evidence type="ECO:0000256" key="1">
    <source>
        <dbReference type="SAM" id="Phobius"/>
    </source>
</evidence>
<dbReference type="InterPro" id="IPR037185">
    <property type="entry name" value="EmrE-like"/>
</dbReference>
<keyword evidence="1" id="KW-1133">Transmembrane helix</keyword>